<evidence type="ECO:0000313" key="10">
    <source>
        <dbReference type="EMBL" id="KWV53979.1"/>
    </source>
</evidence>
<dbReference type="OrthoDB" id="9803983at2"/>
<evidence type="ECO:0000256" key="7">
    <source>
        <dbReference type="ARBA" id="ARBA00023270"/>
    </source>
</evidence>
<comment type="caution">
    <text evidence="10">The sequence shown here is derived from an EMBL/GenBank/DDBJ whole genome shotgun (WGS) entry which is preliminary data.</text>
</comment>
<evidence type="ECO:0000256" key="3">
    <source>
        <dbReference type="ARBA" id="ARBA00022793"/>
    </source>
</evidence>
<dbReference type="HAMAP" id="MF_00446">
    <property type="entry name" value="PanD"/>
    <property type="match status" value="1"/>
</dbReference>
<dbReference type="GO" id="GO:0006523">
    <property type="term" value="P:alanine biosynthetic process"/>
    <property type="evidence" value="ECO:0007669"/>
    <property type="project" value="InterPro"/>
</dbReference>
<dbReference type="PANTHER" id="PTHR21012:SF0">
    <property type="entry name" value="ASPARTATE 1-DECARBOXYLASE"/>
    <property type="match status" value="1"/>
</dbReference>
<dbReference type="UniPathway" id="UPA00028">
    <property type="reaction ID" value="UER00002"/>
</dbReference>
<dbReference type="Pfam" id="PF02261">
    <property type="entry name" value="Asp_decarbox"/>
    <property type="match status" value="1"/>
</dbReference>
<evidence type="ECO:0000256" key="8">
    <source>
        <dbReference type="ARBA" id="ARBA00023317"/>
    </source>
</evidence>
<comment type="PTM">
    <text evidence="9">Is synthesized initially as an inactive proenzyme, which is activated by self-cleavage at a specific serine bond to produce a beta-subunit with a hydroxyl group at its C-terminus and an alpha-subunit with a pyruvoyl group at its N-terminus.</text>
</comment>
<keyword evidence="8 9" id="KW-0670">Pyruvate</keyword>
<dbReference type="PANTHER" id="PTHR21012">
    <property type="entry name" value="ASPARTATE 1-DECARBOXYLASE"/>
    <property type="match status" value="1"/>
</dbReference>
<feature type="chain" id="PRO_5023371182" description="Aspartate 1-decarboxylase alpha chain" evidence="9">
    <location>
        <begin position="24"/>
        <end position="151"/>
    </location>
</feature>
<evidence type="ECO:0000256" key="4">
    <source>
        <dbReference type="ARBA" id="ARBA00022813"/>
    </source>
</evidence>
<comment type="similarity">
    <text evidence="9">Belongs to the PanD family.</text>
</comment>
<evidence type="ECO:0000256" key="9">
    <source>
        <dbReference type="HAMAP-Rule" id="MF_00446"/>
    </source>
</evidence>
<feature type="active site" description="Proton donor" evidence="9">
    <location>
        <position position="57"/>
    </location>
</feature>
<name>A0A109JS33_9HYPH</name>
<comment type="subunit">
    <text evidence="9">Heterooctamer of four alpha and four beta subunits.</text>
</comment>
<evidence type="ECO:0000256" key="6">
    <source>
        <dbReference type="ARBA" id="ARBA00023239"/>
    </source>
</evidence>
<evidence type="ECO:0000313" key="11">
    <source>
        <dbReference type="Proteomes" id="UP000068164"/>
    </source>
</evidence>
<sequence length="151" mass="16613">MRKLVAGKLHGIHVTEANLNYHGSITLDPAHCEEAGILPMEFVEIWNKNSGARISTYVILGVRGSRCCVLNGAAARTCQPGDQIIICNSIYLAEHKITELKPKVLTFDAQNNVVDRLTYSVSCDEDNRYRFEILDDNAKPLSVPLLVSGAS</sequence>
<dbReference type="EMBL" id="LNCD01000063">
    <property type="protein sequence ID" value="KWV53979.1"/>
    <property type="molecule type" value="Genomic_DNA"/>
</dbReference>
<keyword evidence="3 9" id="KW-0210">Decarboxylase</keyword>
<organism evidence="10 11">
    <name type="scientific">Rhizobium altiplani</name>
    <dbReference type="NCBI Taxonomy" id="1864509"/>
    <lineage>
        <taxon>Bacteria</taxon>
        <taxon>Pseudomonadati</taxon>
        <taxon>Pseudomonadota</taxon>
        <taxon>Alphaproteobacteria</taxon>
        <taxon>Hyphomicrobiales</taxon>
        <taxon>Rhizobiaceae</taxon>
        <taxon>Rhizobium/Agrobacterium group</taxon>
        <taxon>Rhizobium</taxon>
    </lineage>
</organism>
<keyword evidence="6 9" id="KW-0456">Lyase</keyword>
<dbReference type="EC" id="4.1.1.11" evidence="9"/>
<dbReference type="GO" id="GO:0015940">
    <property type="term" value="P:pantothenate biosynthetic process"/>
    <property type="evidence" value="ECO:0007669"/>
    <property type="project" value="UniProtKB-UniRule"/>
</dbReference>
<keyword evidence="7 9" id="KW-0704">Schiff base</keyword>
<dbReference type="Proteomes" id="UP000068164">
    <property type="component" value="Unassembled WGS sequence"/>
</dbReference>
<feature type="chain" id="PRO_5023371183" description="Aspartate 1-decarboxylase beta chain" evidence="9">
    <location>
        <begin position="1"/>
        <end position="23"/>
    </location>
</feature>
<dbReference type="InterPro" id="IPR009010">
    <property type="entry name" value="Asp_de-COase-like_dom_sf"/>
</dbReference>
<keyword evidence="5 9" id="KW-0865">Zymogen</keyword>
<dbReference type="SUPFAM" id="SSF50692">
    <property type="entry name" value="ADC-like"/>
    <property type="match status" value="1"/>
</dbReference>
<dbReference type="InterPro" id="IPR003190">
    <property type="entry name" value="Asp_decarbox"/>
</dbReference>
<comment type="cofactor">
    <cofactor evidence="9">
        <name>pyruvate</name>
        <dbReference type="ChEBI" id="CHEBI:15361"/>
    </cofactor>
    <text evidence="9">Binds 1 pyruvoyl group covalently per subunit.</text>
</comment>
<feature type="binding site" evidence="9">
    <location>
        <position position="56"/>
    </location>
    <ligand>
        <name>substrate</name>
    </ligand>
</feature>
<gene>
    <name evidence="9" type="primary">panD</name>
    <name evidence="10" type="ORF">AS026_02910</name>
</gene>
<keyword evidence="1 9" id="KW-0963">Cytoplasm</keyword>
<dbReference type="AlphaFoldDB" id="A0A109JS33"/>
<feature type="binding site" evidence="9">
    <location>
        <begin position="72"/>
        <end position="74"/>
    </location>
    <ligand>
        <name>substrate</name>
    </ligand>
</feature>
<evidence type="ECO:0000256" key="5">
    <source>
        <dbReference type="ARBA" id="ARBA00023145"/>
    </source>
</evidence>
<protein>
    <recommendedName>
        <fullName evidence="9">Aspartate 1-decarboxylase</fullName>
        <ecNumber evidence="9">4.1.1.11</ecNumber>
    </recommendedName>
    <alternativeName>
        <fullName evidence="9">Aspartate alpha-decarboxylase</fullName>
    </alternativeName>
    <component>
        <recommendedName>
            <fullName evidence="9">Aspartate 1-decarboxylase beta chain</fullName>
        </recommendedName>
    </component>
    <component>
        <recommendedName>
            <fullName evidence="9">Aspartate 1-decarboxylase alpha chain</fullName>
        </recommendedName>
    </component>
</protein>
<accession>A0A109JS33</accession>
<evidence type="ECO:0000256" key="2">
    <source>
        <dbReference type="ARBA" id="ARBA00022655"/>
    </source>
</evidence>
<keyword evidence="4 9" id="KW-0068">Autocatalytic cleavage</keyword>
<dbReference type="GO" id="GO:0004068">
    <property type="term" value="F:aspartate 1-decarboxylase activity"/>
    <property type="evidence" value="ECO:0007669"/>
    <property type="project" value="UniProtKB-UniRule"/>
</dbReference>
<comment type="catalytic activity">
    <reaction evidence="9">
        <text>L-aspartate + H(+) = beta-alanine + CO2</text>
        <dbReference type="Rhea" id="RHEA:19497"/>
        <dbReference type="ChEBI" id="CHEBI:15378"/>
        <dbReference type="ChEBI" id="CHEBI:16526"/>
        <dbReference type="ChEBI" id="CHEBI:29991"/>
        <dbReference type="ChEBI" id="CHEBI:57966"/>
        <dbReference type="EC" id="4.1.1.11"/>
    </reaction>
</comment>
<feature type="active site" description="Schiff-base intermediate with substrate; via pyruvic acid" evidence="9">
    <location>
        <position position="24"/>
    </location>
</feature>
<evidence type="ECO:0000256" key="1">
    <source>
        <dbReference type="ARBA" id="ARBA00022490"/>
    </source>
</evidence>
<dbReference type="Gene3D" id="2.40.40.20">
    <property type="match status" value="1"/>
</dbReference>
<comment type="function">
    <text evidence="9">Catalyzes the pyruvoyl-dependent decarboxylation of aspartate to produce beta-alanine.</text>
</comment>
<feature type="modified residue" description="Pyruvic acid (Ser)" evidence="9">
    <location>
        <position position="24"/>
    </location>
</feature>
<dbReference type="CDD" id="cd06919">
    <property type="entry name" value="Asp_decarbox"/>
    <property type="match status" value="1"/>
</dbReference>
<dbReference type="GO" id="GO:0005829">
    <property type="term" value="C:cytosol"/>
    <property type="evidence" value="ECO:0007669"/>
    <property type="project" value="TreeGrafter"/>
</dbReference>
<comment type="pathway">
    <text evidence="9">Cofactor biosynthesis; (R)-pantothenate biosynthesis; beta-alanine from L-aspartate: step 1/1.</text>
</comment>
<dbReference type="RefSeq" id="WP_062369891.1">
    <property type="nucleotide sequence ID" value="NZ_LNCD01000063.1"/>
</dbReference>
<dbReference type="NCBIfam" id="TIGR00223">
    <property type="entry name" value="panD"/>
    <property type="match status" value="1"/>
</dbReference>
<keyword evidence="2 9" id="KW-0566">Pantothenate biosynthesis</keyword>
<proteinExistence type="inferred from homology"/>
<comment type="subcellular location">
    <subcellularLocation>
        <location evidence="9">Cytoplasm</location>
    </subcellularLocation>
</comment>
<keyword evidence="11" id="KW-1185">Reference proteome</keyword>
<reference evidence="10 11" key="1">
    <citation type="submission" date="2015-11" db="EMBL/GenBank/DDBJ databases">
        <title>Draft Genome Sequence of the Strain BR 10423 (Rhizobium sp.) isolated from nodules of Mimosa pudica.</title>
        <authorList>
            <person name="Barauna A.C."/>
            <person name="Zilli J.E."/>
            <person name="Simoes-Araujo J.L."/>
            <person name="Reis V.M."/>
            <person name="James E.K."/>
            <person name="Reis F.B.Jr."/>
            <person name="Rouws L.F."/>
            <person name="Passos S.R."/>
            <person name="Gois S.R."/>
        </authorList>
    </citation>
    <scope>NUCLEOTIDE SEQUENCE [LARGE SCALE GENOMIC DNA]</scope>
    <source>
        <strain evidence="10 11">BR10423</strain>
    </source>
</reference>